<accession>F9Y4S9</accession>
<dbReference type="Pfam" id="PF12706">
    <property type="entry name" value="Lactamase_B_2"/>
    <property type="match status" value="1"/>
</dbReference>
<dbReference type="AlphaFoldDB" id="F9Y4S9"/>
<evidence type="ECO:0000313" key="2">
    <source>
        <dbReference type="EMBL" id="AEM41813.1"/>
    </source>
</evidence>
<dbReference type="Gene3D" id="3.60.15.10">
    <property type="entry name" value="Ribonuclease Z/Hydroxyacylglutathione hydrolase-like"/>
    <property type="match status" value="1"/>
</dbReference>
<dbReference type="InterPro" id="IPR001279">
    <property type="entry name" value="Metallo-B-lactamas"/>
</dbReference>
<evidence type="ECO:0000313" key="3">
    <source>
        <dbReference type="Proteomes" id="UP000000692"/>
    </source>
</evidence>
<dbReference type="PATRIC" id="fig|759362.5.peg.2046"/>
<dbReference type="Proteomes" id="UP000000692">
    <property type="component" value="Chromosome"/>
</dbReference>
<dbReference type="KEGG" id="kvl:KVU_1974"/>
<dbReference type="PANTHER" id="PTHR42663:SF6">
    <property type="entry name" value="HYDROLASE C777.06C-RELATED"/>
    <property type="match status" value="1"/>
</dbReference>
<dbReference type="GO" id="GO:0016740">
    <property type="term" value="F:transferase activity"/>
    <property type="evidence" value="ECO:0007669"/>
    <property type="project" value="UniProtKB-KW"/>
</dbReference>
<organism evidence="2 3">
    <name type="scientific">Ketogulonicigenium vulgare (strain WSH-001)</name>
    <dbReference type="NCBI Taxonomy" id="759362"/>
    <lineage>
        <taxon>Bacteria</taxon>
        <taxon>Pseudomonadati</taxon>
        <taxon>Pseudomonadota</taxon>
        <taxon>Alphaproteobacteria</taxon>
        <taxon>Rhodobacterales</taxon>
        <taxon>Roseobacteraceae</taxon>
        <taxon>Ketogulonicigenium</taxon>
    </lineage>
</organism>
<dbReference type="EMBL" id="CP002018">
    <property type="protein sequence ID" value="AEM41813.1"/>
    <property type="molecule type" value="Genomic_DNA"/>
</dbReference>
<dbReference type="eggNOG" id="COG1235">
    <property type="taxonomic scope" value="Bacteria"/>
</dbReference>
<name>F9Y4S9_KETVW</name>
<feature type="domain" description="Metallo-beta-lactamase" evidence="1">
    <location>
        <begin position="55"/>
        <end position="236"/>
    </location>
</feature>
<gene>
    <name evidence="2" type="ordered locus">KVU_1974</name>
</gene>
<sequence>MQDSADICVRILGCGSSGGVPRLGGEWGDCDPFEPKNTRTRCSILVTRETDQGRTQVLIDTSPDMRQQLLAADVRTLDGVLYTHPHADHVHGIDDLRAISFNGDQRLDVWMDASTTAAITHRFGYIFKTPEGSPYPPICVQRLIEGPVTITGAGGPITFEPLRVEHGNISALGFRFADIAYIPDVSLIPEDVWPQLSGLDCWIVDALRYKPHPSHSHVAQTLGWIDRAAPKIAVLTNMHVDLDYQTLGQELMAGVTPAFDGMVLRFRA</sequence>
<dbReference type="SUPFAM" id="SSF56281">
    <property type="entry name" value="Metallo-hydrolase/oxidoreductase"/>
    <property type="match status" value="1"/>
</dbReference>
<keyword evidence="2" id="KW-0808">Transferase</keyword>
<proteinExistence type="predicted"/>
<dbReference type="CDD" id="cd16279">
    <property type="entry name" value="metallo-hydrolase-like_MBL-fold"/>
    <property type="match status" value="1"/>
</dbReference>
<protein>
    <submittedName>
        <fullName evidence="2">Lipoyltransferase, putative</fullName>
    </submittedName>
</protein>
<evidence type="ECO:0000259" key="1">
    <source>
        <dbReference type="Pfam" id="PF12706"/>
    </source>
</evidence>
<dbReference type="PANTHER" id="PTHR42663">
    <property type="entry name" value="HYDROLASE C777.06C-RELATED-RELATED"/>
    <property type="match status" value="1"/>
</dbReference>
<dbReference type="InterPro" id="IPR036866">
    <property type="entry name" value="RibonucZ/Hydroxyglut_hydro"/>
</dbReference>
<dbReference type="OrthoDB" id="9781189at2"/>
<reference evidence="2 3" key="1">
    <citation type="journal article" date="2011" name="J. Bacteriol.">
        <title>Complete genome sequence of the industrial strain Ketogulonicigenium vulgare WSH-001.</title>
        <authorList>
            <person name="Liu L."/>
            <person name="Li Y."/>
            <person name="Zhang J."/>
            <person name="Zhou Z."/>
            <person name="Liu J."/>
            <person name="Li X."/>
            <person name="Zhou J."/>
            <person name="Du G."/>
            <person name="Wang L."/>
            <person name="Chen J."/>
        </authorList>
    </citation>
    <scope>NUCLEOTIDE SEQUENCE [LARGE SCALE GENOMIC DNA]</scope>
    <source>
        <strain evidence="2 3">WSH-001</strain>
    </source>
</reference>
<dbReference type="HOGENOM" id="CLU_044538_2_1_5"/>
<keyword evidence="3" id="KW-1185">Reference proteome</keyword>
<dbReference type="RefSeq" id="WP_013385185.1">
    <property type="nucleotide sequence ID" value="NC_017384.1"/>
</dbReference>